<keyword evidence="10" id="KW-1133">Transmembrane helix</keyword>
<dbReference type="Gene3D" id="3.20.20.70">
    <property type="entry name" value="Aldolase class I"/>
    <property type="match status" value="2"/>
</dbReference>
<keyword evidence="7" id="KW-0808">Transferase</keyword>
<dbReference type="EMBL" id="JACGWK010000005">
    <property type="protein sequence ID" value="KAL0353899.1"/>
    <property type="molecule type" value="Genomic_DNA"/>
</dbReference>
<dbReference type="GO" id="GO:0003973">
    <property type="term" value="F:(S)-2-hydroxy-acid oxidase activity"/>
    <property type="evidence" value="ECO:0007669"/>
    <property type="project" value="UniProtKB-EC"/>
</dbReference>
<organism evidence="15">
    <name type="scientific">Sesamum angustifolium</name>
    <dbReference type="NCBI Taxonomy" id="2727405"/>
    <lineage>
        <taxon>Eukaryota</taxon>
        <taxon>Viridiplantae</taxon>
        <taxon>Streptophyta</taxon>
        <taxon>Embryophyta</taxon>
        <taxon>Tracheophyta</taxon>
        <taxon>Spermatophyta</taxon>
        <taxon>Magnoliopsida</taxon>
        <taxon>eudicotyledons</taxon>
        <taxon>Gunneridae</taxon>
        <taxon>Pentapetalae</taxon>
        <taxon>asterids</taxon>
        <taxon>lamiids</taxon>
        <taxon>Lamiales</taxon>
        <taxon>Pedaliaceae</taxon>
        <taxon>Sesamum</taxon>
    </lineage>
</organism>
<evidence type="ECO:0000256" key="8">
    <source>
        <dbReference type="ARBA" id="ARBA00022692"/>
    </source>
</evidence>
<evidence type="ECO:0000256" key="9">
    <source>
        <dbReference type="ARBA" id="ARBA00022824"/>
    </source>
</evidence>
<evidence type="ECO:0000256" key="2">
    <source>
        <dbReference type="ARBA" id="ARBA00004275"/>
    </source>
</evidence>
<dbReference type="GO" id="GO:0005789">
    <property type="term" value="C:endoplasmic reticulum membrane"/>
    <property type="evidence" value="ECO:0007669"/>
    <property type="project" value="UniProtKB-SubCell"/>
</dbReference>
<feature type="domain" description="FMN hydroxy acid dehydrogenase" evidence="14">
    <location>
        <begin position="1"/>
        <end position="246"/>
    </location>
</feature>
<keyword evidence="6" id="KW-0328">Glycosyltransferase</keyword>
<dbReference type="PROSITE" id="PS00557">
    <property type="entry name" value="FMN_HYDROXY_ACID_DH_1"/>
    <property type="match status" value="1"/>
</dbReference>
<protein>
    <recommendedName>
        <fullName evidence="5">(S)-2-hydroxy-acid oxidase</fullName>
        <ecNumber evidence="5">1.1.3.15</ecNumber>
    </recommendedName>
</protein>
<evidence type="ECO:0000256" key="12">
    <source>
        <dbReference type="ARBA" id="ARBA00023140"/>
    </source>
</evidence>
<dbReference type="InterPro" id="IPR026051">
    <property type="entry name" value="ALG1-like"/>
</dbReference>
<evidence type="ECO:0000256" key="6">
    <source>
        <dbReference type="ARBA" id="ARBA00022676"/>
    </source>
</evidence>
<keyword evidence="9" id="KW-0256">Endoplasmic reticulum</keyword>
<dbReference type="EC" id="1.1.3.15" evidence="5"/>
<gene>
    <name evidence="15" type="ORF">Sangu_0971200</name>
</gene>
<dbReference type="GO" id="GO:0005777">
    <property type="term" value="C:peroxisome"/>
    <property type="evidence" value="ECO:0007669"/>
    <property type="project" value="UniProtKB-SubCell"/>
</dbReference>
<dbReference type="InterPro" id="IPR000262">
    <property type="entry name" value="FMN-dep_DH"/>
</dbReference>
<dbReference type="PANTHER" id="PTHR13036">
    <property type="entry name" value="BETA1,4 MANNOSYLTRANSFERASE"/>
    <property type="match status" value="1"/>
</dbReference>
<dbReference type="Pfam" id="PF13692">
    <property type="entry name" value="Glyco_trans_1_4"/>
    <property type="match status" value="1"/>
</dbReference>
<evidence type="ECO:0000256" key="7">
    <source>
        <dbReference type="ARBA" id="ARBA00022679"/>
    </source>
</evidence>
<comment type="caution">
    <text evidence="15">The sequence shown here is derived from an EMBL/GenBank/DDBJ whole genome shotgun (WGS) entry which is preliminary data.</text>
</comment>
<keyword evidence="11" id="KW-0472">Membrane</keyword>
<proteinExistence type="inferred from homology"/>
<comment type="pathway">
    <text evidence="4">Protein modification; protein glycosylation.</text>
</comment>
<evidence type="ECO:0000256" key="10">
    <source>
        <dbReference type="ARBA" id="ARBA00022989"/>
    </source>
</evidence>
<dbReference type="InterPro" id="IPR008259">
    <property type="entry name" value="FMN_hydac_DH_AS"/>
</dbReference>
<accession>A0AAW2PCN1</accession>
<name>A0AAW2PCN1_9LAMI</name>
<sequence length="830" mass="92669">MAEVTNVSEYEAIARENLPKMVYDYYASGAEDQWTLAENTRVFSRILFRPRILIDVSKIDMTTNVLGFKISMPIMIAPTATQRMAHPHGTSFITRFTLPPYLTLKNFEGLDLGKMDKDVKWLQSITSLPILVKGVLTAEDTRIAIQNNAAGIIVSNHGARQLDYVPGTIMVFGRGNPTCTKQNFPMNVIDPNDPLQFQVVKAAQGRVPIFLDGGVRRGTDVFKALALGASGIFIGRPVVFSLAAEGKPELERKLIVSFLIKKYLKFKPTEQLRRGRAIFKLLHVSLAVLFNGNRANIDVNFGEILEGHFAADDIFWNFSKIFVRNKGVPMGKRNRVAVVVLGDIGRSPRMQYHALSLARQACLDVDIVGYGGSEPHISLLQNQSIHIHRMPQWPTIPRSLPKILHPLFLILKPIVQFLMLLWYLCVRIPAPDAFLVQNPPSVPTLVVVKWASWLRHSAIIVDWHNFGYTLLALSLGRSSLFVAIYRWIEKSYGEMAHGSLCVTKAMQHELSQNWGIKATVLYDQPPEFFRPASLEEKHNLFCSISKSLNEPYGLRDCISNGLTGPYNSNPDITPFTTQVGTDIILKPNRPALIVSSTSWTPDEDFGILLEAALMYDRRVAALLGEDDSSGDEVIWDGITGGKQFPYPRLLFIITGKGPEKEKYEEMIRKLSLRRVAFRTMWLAAEDYPLLLGSADLGVCLHTSSSGLDLPMKVVDMFGCGLPVCAVSYSCIKELIDVEQNGLLFSSSSELADQLMVGPSTISLLRTAYGELFQLHVSRKTNVFIAQLLVTELTNRNVVKLVRVIAPLYEVVLPAERDVDASEVLSNEIRP</sequence>
<dbReference type="GO" id="GO:0010181">
    <property type="term" value="F:FMN binding"/>
    <property type="evidence" value="ECO:0007669"/>
    <property type="project" value="InterPro"/>
</dbReference>
<dbReference type="PANTHER" id="PTHR13036:SF0">
    <property type="entry name" value="CHITOBIOSYLDIPHOSPHODOLICHOL BETA-MANNOSYLTRANSFERASE"/>
    <property type="match status" value="1"/>
</dbReference>
<evidence type="ECO:0000256" key="1">
    <source>
        <dbReference type="ARBA" id="ARBA00001917"/>
    </source>
</evidence>
<dbReference type="InterPro" id="IPR012133">
    <property type="entry name" value="Alpha-hydoxy_acid_DH_FMN"/>
</dbReference>
<evidence type="ECO:0000256" key="4">
    <source>
        <dbReference type="ARBA" id="ARBA00004922"/>
    </source>
</evidence>
<dbReference type="CDD" id="cd02809">
    <property type="entry name" value="alpha_hydroxyacid_oxid_FMN"/>
    <property type="match status" value="1"/>
</dbReference>
<comment type="similarity">
    <text evidence="13">Belongs to the FMN-dependent alpha-hydroxy acid dehydrogenase family.</text>
</comment>
<keyword evidence="8" id="KW-0812">Transmembrane</keyword>
<evidence type="ECO:0000256" key="5">
    <source>
        <dbReference type="ARBA" id="ARBA00013087"/>
    </source>
</evidence>
<dbReference type="AlphaFoldDB" id="A0AAW2PCN1"/>
<evidence type="ECO:0000256" key="11">
    <source>
        <dbReference type="ARBA" id="ARBA00023136"/>
    </source>
</evidence>
<reference evidence="15" key="2">
    <citation type="journal article" date="2024" name="Plant">
        <title>Genomic evolution and insights into agronomic trait innovations of Sesamum species.</title>
        <authorList>
            <person name="Miao H."/>
            <person name="Wang L."/>
            <person name="Qu L."/>
            <person name="Liu H."/>
            <person name="Sun Y."/>
            <person name="Le M."/>
            <person name="Wang Q."/>
            <person name="Wei S."/>
            <person name="Zheng Y."/>
            <person name="Lin W."/>
            <person name="Duan Y."/>
            <person name="Cao H."/>
            <person name="Xiong S."/>
            <person name="Wang X."/>
            <person name="Wei L."/>
            <person name="Li C."/>
            <person name="Ma Q."/>
            <person name="Ju M."/>
            <person name="Zhao R."/>
            <person name="Li G."/>
            <person name="Mu C."/>
            <person name="Tian Q."/>
            <person name="Mei H."/>
            <person name="Zhang T."/>
            <person name="Gao T."/>
            <person name="Zhang H."/>
        </authorList>
    </citation>
    <scope>NUCLEOTIDE SEQUENCE</scope>
    <source>
        <strain evidence="15">G01</strain>
    </source>
</reference>
<evidence type="ECO:0000259" key="14">
    <source>
        <dbReference type="PROSITE" id="PS51349"/>
    </source>
</evidence>
<dbReference type="SUPFAM" id="SSF53756">
    <property type="entry name" value="UDP-Glycosyltransferase/glycogen phosphorylase"/>
    <property type="match status" value="2"/>
</dbReference>
<evidence type="ECO:0000256" key="13">
    <source>
        <dbReference type="ARBA" id="ARBA00024042"/>
    </source>
</evidence>
<dbReference type="GO" id="GO:0000030">
    <property type="term" value="F:mannosyltransferase activity"/>
    <property type="evidence" value="ECO:0007669"/>
    <property type="project" value="InterPro"/>
</dbReference>
<dbReference type="FunFam" id="3.40.50.2000:FF:000083">
    <property type="entry name" value="UDP-glycosyltransferase TURAN isoform X1"/>
    <property type="match status" value="1"/>
</dbReference>
<dbReference type="SUPFAM" id="SSF51395">
    <property type="entry name" value="FMN-linked oxidoreductases"/>
    <property type="match status" value="1"/>
</dbReference>
<evidence type="ECO:0000313" key="15">
    <source>
        <dbReference type="EMBL" id="KAL0353899.1"/>
    </source>
</evidence>
<dbReference type="InterPro" id="IPR013785">
    <property type="entry name" value="Aldolase_TIM"/>
</dbReference>
<comment type="cofactor">
    <cofactor evidence="1">
        <name>FMN</name>
        <dbReference type="ChEBI" id="CHEBI:58210"/>
    </cofactor>
</comment>
<dbReference type="InterPro" id="IPR037396">
    <property type="entry name" value="FMN_HAD"/>
</dbReference>
<dbReference type="PROSITE" id="PS51349">
    <property type="entry name" value="FMN_HYDROXY_ACID_DH_2"/>
    <property type="match status" value="1"/>
</dbReference>
<keyword evidence="12" id="KW-0576">Peroxisome</keyword>
<dbReference type="Pfam" id="PF01070">
    <property type="entry name" value="FMN_dh"/>
    <property type="match status" value="2"/>
</dbReference>
<evidence type="ECO:0000256" key="3">
    <source>
        <dbReference type="ARBA" id="ARBA00004389"/>
    </source>
</evidence>
<comment type="subcellular location">
    <subcellularLocation>
        <location evidence="3">Endoplasmic reticulum membrane</location>
        <topology evidence="3">Single-pass membrane protein</topology>
    </subcellularLocation>
    <subcellularLocation>
        <location evidence="2">Peroxisome</location>
    </subcellularLocation>
</comment>
<dbReference type="FunFam" id="3.40.50.2000:FF:000109">
    <property type="entry name" value="Chitobiosyldiphosphodolichol beta-mannosyltransferase"/>
    <property type="match status" value="1"/>
</dbReference>
<dbReference type="Gene3D" id="3.40.50.2000">
    <property type="entry name" value="Glycogen Phosphorylase B"/>
    <property type="match status" value="1"/>
</dbReference>
<reference evidence="15" key="1">
    <citation type="submission" date="2020-06" db="EMBL/GenBank/DDBJ databases">
        <authorList>
            <person name="Li T."/>
            <person name="Hu X."/>
            <person name="Zhang T."/>
            <person name="Song X."/>
            <person name="Zhang H."/>
            <person name="Dai N."/>
            <person name="Sheng W."/>
            <person name="Hou X."/>
            <person name="Wei L."/>
        </authorList>
    </citation>
    <scope>NUCLEOTIDE SEQUENCE</scope>
    <source>
        <strain evidence="15">G01</strain>
        <tissue evidence="15">Leaf</tissue>
    </source>
</reference>